<dbReference type="AlphaFoldDB" id="A0A7N0U4K4"/>
<dbReference type="Proteomes" id="UP000594263">
    <property type="component" value="Unplaced"/>
</dbReference>
<dbReference type="Gene3D" id="1.25.40.10">
    <property type="entry name" value="Tetratricopeptide repeat domain"/>
    <property type="match status" value="1"/>
</dbReference>
<feature type="compositionally biased region" description="Polar residues" evidence="1">
    <location>
        <begin position="136"/>
        <end position="145"/>
    </location>
</feature>
<dbReference type="Gramene" id="Kaladp0053s0435.1.v1.1">
    <property type="protein sequence ID" value="Kaladp0053s0435.1.v1.1"/>
    <property type="gene ID" value="Kaladp0053s0435.v1.1"/>
</dbReference>
<sequence length="571" mass="63569">MGVKVAGAALNWAQPIVHHSPSSSQALASAVSSPSTSARRSNGAVRFVRKSSIFGAPSTGIYRSRSFEIQKPKMQTIKRACSASMDAFSDEEFSRKIQELALRFQLSDDDDDNESNLSDAESGMVLESVDMKSSVDTGLTSNSFPEDSELDRIEPPWMGNQQDWSRGEEIIPASIEWKANCVDLPLSLRIIKRKKQWGEGVREVGEAAYCSVKKAFSSMVFIIRELHSYSLQMRELIQYEDLQGLLTRVQTEMHASFVWLFQQVFSPTPTLMVYVMMLLANYTVYSMGNNTALAAVPPTSYMSTTTESVSFMDAEIKQDSKFDSSILKSFTVSPSSGKAASINGGSGGGGKFKPIASGTEGGDWFRNSEHQRSIMPDGTSHLLGNSASKTDTTSTEEASEVANEEEMRLWNSILEEAKNMQEEFKDAALDHDTTKRFVSPVEAKVDEDDYKDYLRTELLYQTGIAHDPNNPLLLANYAQFLYVVTREFERAEYYFKKATSVEPPDGEAYNKYATFLWLVKKDLWAAEETYLEAIAADPDNSFYAASYANFLWNTGGEDTCYPLSSPTDNDP</sequence>
<accession>A0A7N0U4K4</accession>
<feature type="region of interest" description="Disordered" evidence="1">
    <location>
        <begin position="375"/>
        <end position="402"/>
    </location>
</feature>
<evidence type="ECO:0000313" key="2">
    <source>
        <dbReference type="EnsemblPlants" id="Kaladp0053s0435.1.v1.1"/>
    </source>
</evidence>
<protein>
    <submittedName>
        <fullName evidence="2">Uncharacterized protein</fullName>
    </submittedName>
</protein>
<evidence type="ECO:0000256" key="1">
    <source>
        <dbReference type="SAM" id="MobiDB-lite"/>
    </source>
</evidence>
<dbReference type="PANTHER" id="PTHR26312">
    <property type="entry name" value="TETRATRICOPEPTIDE REPEAT PROTEIN 5"/>
    <property type="match status" value="1"/>
</dbReference>
<evidence type="ECO:0000313" key="3">
    <source>
        <dbReference type="Proteomes" id="UP000594263"/>
    </source>
</evidence>
<proteinExistence type="predicted"/>
<dbReference type="PANTHER" id="PTHR26312:SF132">
    <property type="entry name" value="OS01G0855200 PROTEIN"/>
    <property type="match status" value="1"/>
</dbReference>
<reference evidence="2" key="1">
    <citation type="submission" date="2021-01" db="UniProtKB">
        <authorList>
            <consortium name="EnsemblPlants"/>
        </authorList>
    </citation>
    <scope>IDENTIFICATION</scope>
</reference>
<feature type="compositionally biased region" description="Low complexity" evidence="1">
    <location>
        <begin position="386"/>
        <end position="396"/>
    </location>
</feature>
<name>A0A7N0U4K4_KALFE</name>
<dbReference type="EnsemblPlants" id="Kaladp0053s0435.1.v1.1">
    <property type="protein sequence ID" value="Kaladp0053s0435.1.v1.1"/>
    <property type="gene ID" value="Kaladp0053s0435.v1.1"/>
</dbReference>
<organism evidence="2 3">
    <name type="scientific">Kalanchoe fedtschenkoi</name>
    <name type="common">Lavender scallops</name>
    <name type="synonym">South American air plant</name>
    <dbReference type="NCBI Taxonomy" id="63787"/>
    <lineage>
        <taxon>Eukaryota</taxon>
        <taxon>Viridiplantae</taxon>
        <taxon>Streptophyta</taxon>
        <taxon>Embryophyta</taxon>
        <taxon>Tracheophyta</taxon>
        <taxon>Spermatophyta</taxon>
        <taxon>Magnoliopsida</taxon>
        <taxon>eudicotyledons</taxon>
        <taxon>Gunneridae</taxon>
        <taxon>Pentapetalae</taxon>
        <taxon>Saxifragales</taxon>
        <taxon>Crassulaceae</taxon>
        <taxon>Kalanchoe</taxon>
    </lineage>
</organism>
<dbReference type="InterPro" id="IPR011990">
    <property type="entry name" value="TPR-like_helical_dom_sf"/>
</dbReference>
<dbReference type="SUPFAM" id="SSF48452">
    <property type="entry name" value="TPR-like"/>
    <property type="match status" value="1"/>
</dbReference>
<dbReference type="OMA" id="TCYPLDS"/>
<feature type="region of interest" description="Disordered" evidence="1">
    <location>
        <begin position="136"/>
        <end position="156"/>
    </location>
</feature>
<keyword evidence="3" id="KW-1185">Reference proteome</keyword>